<evidence type="ECO:0000256" key="1">
    <source>
        <dbReference type="SAM" id="MobiDB-lite"/>
    </source>
</evidence>
<comment type="caution">
    <text evidence="2">The sequence shown here is derived from an EMBL/GenBank/DDBJ whole genome shotgun (WGS) entry which is preliminary data.</text>
</comment>
<dbReference type="AlphaFoldDB" id="F3CHH1"/>
<protein>
    <submittedName>
        <fullName evidence="2">TMAO/DMSO reductase</fullName>
    </submittedName>
</protein>
<dbReference type="SUPFAM" id="SSF56524">
    <property type="entry name" value="Oxidoreductase molybdopterin-binding domain"/>
    <property type="match status" value="1"/>
</dbReference>
<dbReference type="HOGENOM" id="CLU_3055160_0_0_6"/>
<gene>
    <name evidence="2" type="ORF">Pgy4_37721</name>
</gene>
<name>F3CHH1_PSESG</name>
<evidence type="ECO:0000313" key="3">
    <source>
        <dbReference type="Proteomes" id="UP000005466"/>
    </source>
</evidence>
<organism evidence="2 3">
    <name type="scientific">Pseudomonas savastanoi pv. glycinea str. race 4</name>
    <dbReference type="NCBI Taxonomy" id="875330"/>
    <lineage>
        <taxon>Bacteria</taxon>
        <taxon>Pseudomonadati</taxon>
        <taxon>Pseudomonadota</taxon>
        <taxon>Gammaproteobacteria</taxon>
        <taxon>Pseudomonadales</taxon>
        <taxon>Pseudomonadaceae</taxon>
        <taxon>Pseudomonas</taxon>
    </lineage>
</organism>
<proteinExistence type="predicted"/>
<feature type="non-terminal residue" evidence="2">
    <location>
        <position position="1"/>
    </location>
</feature>
<dbReference type="EMBL" id="ADWY01003065">
    <property type="protein sequence ID" value="EGH18713.1"/>
    <property type="molecule type" value="Genomic_DNA"/>
</dbReference>
<reference evidence="2 3" key="1">
    <citation type="journal article" date="2011" name="PLoS Pathog.">
        <title>Dynamic evolution of pathogenicity revealed by sequencing and comparative genomics of 19 Pseudomonas syringae isolates.</title>
        <authorList>
            <person name="Baltrus D.A."/>
            <person name="Nishimura M.T."/>
            <person name="Romanchuk A."/>
            <person name="Chang J.H."/>
            <person name="Mukhtar M.S."/>
            <person name="Cherkis K."/>
            <person name="Roach J."/>
            <person name="Grant S.R."/>
            <person name="Jones C.D."/>
            <person name="Dangl J.L."/>
        </authorList>
    </citation>
    <scope>NUCLEOTIDE SEQUENCE [LARGE SCALE GENOMIC DNA]</scope>
    <source>
        <strain evidence="3">race 4</strain>
    </source>
</reference>
<feature type="non-terminal residue" evidence="2">
    <location>
        <position position="54"/>
    </location>
</feature>
<dbReference type="InterPro" id="IPR036374">
    <property type="entry name" value="OxRdtase_Mopterin-bd_sf"/>
</dbReference>
<dbReference type="Proteomes" id="UP000005466">
    <property type="component" value="Unassembled WGS sequence"/>
</dbReference>
<accession>F3CHH1</accession>
<sequence>KDATHYNNFYEFGTDKGDPAKNAGSLQTEPWSVVIDGEVGKPGRYALEDLMKPD</sequence>
<feature type="region of interest" description="Disordered" evidence="1">
    <location>
        <begin position="1"/>
        <end position="25"/>
    </location>
</feature>
<dbReference type="Gene3D" id="3.90.420.10">
    <property type="entry name" value="Oxidoreductase, molybdopterin-binding domain"/>
    <property type="match status" value="1"/>
</dbReference>
<evidence type="ECO:0000313" key="2">
    <source>
        <dbReference type="EMBL" id="EGH18713.1"/>
    </source>
</evidence>